<dbReference type="SUPFAM" id="SSF53474">
    <property type="entry name" value="alpha/beta-Hydrolases"/>
    <property type="match status" value="1"/>
</dbReference>
<proteinExistence type="inferred from homology"/>
<evidence type="ECO:0000256" key="1">
    <source>
        <dbReference type="ARBA" id="ARBA00001585"/>
    </source>
</evidence>
<name>A0A6N8FER7_9BACI</name>
<evidence type="ECO:0000313" key="10">
    <source>
        <dbReference type="EMBL" id="MUK87915.1"/>
    </source>
</evidence>
<dbReference type="InterPro" id="IPR000073">
    <property type="entry name" value="AB_hydrolase_1"/>
</dbReference>
<evidence type="ECO:0000256" key="6">
    <source>
        <dbReference type="ARBA" id="ARBA00029605"/>
    </source>
</evidence>
<comment type="caution">
    <text evidence="10">The sequence shown here is derived from an EMBL/GenBank/DDBJ whole genome shotgun (WGS) entry which is preliminary data.</text>
</comment>
<keyword evidence="11" id="KW-1185">Reference proteome</keyword>
<evidence type="ECO:0000313" key="11">
    <source>
        <dbReference type="Proteomes" id="UP000469125"/>
    </source>
</evidence>
<dbReference type="GO" id="GO:0004177">
    <property type="term" value="F:aminopeptidase activity"/>
    <property type="evidence" value="ECO:0007669"/>
    <property type="project" value="UniProtKB-KW"/>
</dbReference>
<evidence type="ECO:0000256" key="5">
    <source>
        <dbReference type="ARBA" id="ARBA00022801"/>
    </source>
</evidence>
<feature type="active site" evidence="8">
    <location>
        <position position="262"/>
    </location>
</feature>
<dbReference type="EC" id="3.4.11.5" evidence="3 7"/>
<feature type="active site" description="Proton donor" evidence="8">
    <location>
        <position position="289"/>
    </location>
</feature>
<evidence type="ECO:0000256" key="4">
    <source>
        <dbReference type="ARBA" id="ARBA00021843"/>
    </source>
</evidence>
<sequence>MFISFLDLEGSYLYDNSIYFDLINRKEGFIESKNYKTYYEIHSPRSPQLDDTPIILLAGGPGLSFKTLTPLLKLAETRLVIAYDQIGSGNSTRSNYFHSLNIKDFLEQFNSVVTELGITKFHILGHSWGTILGVHIALEYPESIRSLILHSGIADWEHCLKEREKFKKEYFPDDLKQFDKRMNEGIKISQDEMEGFINKYNSLYYCRVEYPKYLSESLKDKDTRTNQLIWDPERNKEMSNYNICERLKEINCPTLILSGKYDGISVGQAELFMSNIKNSKYIEFPNSSHYAHIEEEENFLEQVKAFL</sequence>
<dbReference type="Pfam" id="PF00561">
    <property type="entry name" value="Abhydrolase_1"/>
    <property type="match status" value="1"/>
</dbReference>
<dbReference type="InterPro" id="IPR005945">
    <property type="entry name" value="Pro_imino_pep"/>
</dbReference>
<dbReference type="InterPro" id="IPR002410">
    <property type="entry name" value="Peptidase_S33"/>
</dbReference>
<feature type="domain" description="AB hydrolase-1" evidence="9">
    <location>
        <begin position="53"/>
        <end position="295"/>
    </location>
</feature>
<evidence type="ECO:0000256" key="2">
    <source>
        <dbReference type="ARBA" id="ARBA00010088"/>
    </source>
</evidence>
<organism evidence="10 11">
    <name type="scientific">Ornithinibacillus caprae</name>
    <dbReference type="NCBI Taxonomy" id="2678566"/>
    <lineage>
        <taxon>Bacteria</taxon>
        <taxon>Bacillati</taxon>
        <taxon>Bacillota</taxon>
        <taxon>Bacilli</taxon>
        <taxon>Bacillales</taxon>
        <taxon>Bacillaceae</taxon>
        <taxon>Ornithinibacillus</taxon>
    </lineage>
</organism>
<keyword evidence="5 7" id="KW-0378">Hydrolase</keyword>
<dbReference type="Proteomes" id="UP000469125">
    <property type="component" value="Unassembled WGS sequence"/>
</dbReference>
<protein>
    <recommendedName>
        <fullName evidence="4 7">Proline iminopeptidase</fullName>
        <shortName evidence="7">PIP</shortName>
        <ecNumber evidence="3 7">3.4.11.5</ecNumber>
    </recommendedName>
    <alternativeName>
        <fullName evidence="6 7">Prolyl aminopeptidase</fullName>
    </alternativeName>
</protein>
<dbReference type="InterPro" id="IPR050266">
    <property type="entry name" value="AB_hydrolase_sf"/>
</dbReference>
<evidence type="ECO:0000256" key="7">
    <source>
        <dbReference type="PIRNR" id="PIRNR005539"/>
    </source>
</evidence>
<reference evidence="10 11" key="1">
    <citation type="submission" date="2019-11" db="EMBL/GenBank/DDBJ databases">
        <authorList>
            <person name="Li X."/>
        </authorList>
    </citation>
    <scope>NUCLEOTIDE SEQUENCE [LARGE SCALE GENOMIC DNA]</scope>
    <source>
        <strain evidence="10 11">L9</strain>
    </source>
</reference>
<dbReference type="InterPro" id="IPR029058">
    <property type="entry name" value="AB_hydrolase_fold"/>
</dbReference>
<comment type="function">
    <text evidence="7">Releases the N-terminal proline from various substrates.</text>
</comment>
<evidence type="ECO:0000259" key="9">
    <source>
        <dbReference type="Pfam" id="PF00561"/>
    </source>
</evidence>
<dbReference type="PANTHER" id="PTHR43798">
    <property type="entry name" value="MONOACYLGLYCEROL LIPASE"/>
    <property type="match status" value="1"/>
</dbReference>
<dbReference type="GO" id="GO:0016020">
    <property type="term" value="C:membrane"/>
    <property type="evidence" value="ECO:0007669"/>
    <property type="project" value="TreeGrafter"/>
</dbReference>
<dbReference type="PRINTS" id="PR00111">
    <property type="entry name" value="ABHYDROLASE"/>
</dbReference>
<dbReference type="AlphaFoldDB" id="A0A6N8FER7"/>
<keyword evidence="7" id="KW-0645">Protease</keyword>
<keyword evidence="7" id="KW-0031">Aminopeptidase</keyword>
<accession>A0A6N8FER7</accession>
<dbReference type="PANTHER" id="PTHR43798:SF33">
    <property type="entry name" value="HYDROLASE, PUTATIVE (AFU_ORTHOLOGUE AFUA_2G14860)-RELATED"/>
    <property type="match status" value="1"/>
</dbReference>
<evidence type="ECO:0000256" key="3">
    <source>
        <dbReference type="ARBA" id="ARBA00012568"/>
    </source>
</evidence>
<dbReference type="Gene3D" id="3.40.50.1820">
    <property type="entry name" value="alpha/beta hydrolase"/>
    <property type="match status" value="1"/>
</dbReference>
<comment type="similarity">
    <text evidence="2 7">Belongs to the peptidase S33 family.</text>
</comment>
<dbReference type="PIRSF" id="PIRSF005539">
    <property type="entry name" value="Pept_S33_TRI_F1"/>
    <property type="match status" value="1"/>
</dbReference>
<dbReference type="EMBL" id="WOCA01000003">
    <property type="protein sequence ID" value="MUK87915.1"/>
    <property type="molecule type" value="Genomic_DNA"/>
</dbReference>
<evidence type="ECO:0000256" key="8">
    <source>
        <dbReference type="PIRSR" id="PIRSR005539-1"/>
    </source>
</evidence>
<feature type="active site" description="Nucleophile" evidence="8">
    <location>
        <position position="127"/>
    </location>
</feature>
<gene>
    <name evidence="10" type="ORF">GMD78_05820</name>
</gene>
<dbReference type="PRINTS" id="PR00793">
    <property type="entry name" value="PROAMNOPTASE"/>
</dbReference>
<dbReference type="GO" id="GO:0006508">
    <property type="term" value="P:proteolysis"/>
    <property type="evidence" value="ECO:0007669"/>
    <property type="project" value="UniProtKB-KW"/>
</dbReference>
<comment type="catalytic activity">
    <reaction evidence="1 7">
        <text>Release of N-terminal proline from a peptide.</text>
        <dbReference type="EC" id="3.4.11.5"/>
    </reaction>
</comment>